<evidence type="ECO:0000256" key="9">
    <source>
        <dbReference type="ARBA" id="ARBA00029910"/>
    </source>
</evidence>
<comment type="similarity">
    <text evidence="2">Belongs to the peptidase C19 family.</text>
</comment>
<evidence type="ECO:0000256" key="7">
    <source>
        <dbReference type="ARBA" id="ARBA00022807"/>
    </source>
</evidence>
<evidence type="ECO:0000256" key="2">
    <source>
        <dbReference type="ARBA" id="ARBA00009085"/>
    </source>
</evidence>
<dbReference type="FunCoup" id="A0A067QYY7">
    <property type="interactions" value="2230"/>
</dbReference>
<dbReference type="Pfam" id="PF25985">
    <property type="entry name" value="Ubiquitin_USP47_N"/>
    <property type="match status" value="1"/>
</dbReference>
<feature type="region of interest" description="Disordered" evidence="11">
    <location>
        <begin position="417"/>
        <end position="484"/>
    </location>
</feature>
<gene>
    <name evidence="13" type="ORF">L798_00224</name>
</gene>
<evidence type="ECO:0000256" key="6">
    <source>
        <dbReference type="ARBA" id="ARBA00022801"/>
    </source>
</evidence>
<dbReference type="GO" id="GO:0004843">
    <property type="term" value="F:cysteine-type deubiquitinase activity"/>
    <property type="evidence" value="ECO:0007669"/>
    <property type="project" value="UniProtKB-EC"/>
</dbReference>
<dbReference type="GO" id="GO:0005634">
    <property type="term" value="C:nucleus"/>
    <property type="evidence" value="ECO:0007669"/>
    <property type="project" value="TreeGrafter"/>
</dbReference>
<evidence type="ECO:0000259" key="12">
    <source>
        <dbReference type="PROSITE" id="PS50235"/>
    </source>
</evidence>
<dbReference type="eggNOG" id="KOG4598">
    <property type="taxonomic scope" value="Eukaryota"/>
</dbReference>
<dbReference type="GO" id="GO:0006508">
    <property type="term" value="P:proteolysis"/>
    <property type="evidence" value="ECO:0007669"/>
    <property type="project" value="UniProtKB-KW"/>
</dbReference>
<keyword evidence="5" id="KW-0833">Ubl conjugation pathway</keyword>
<organism evidence="13 14">
    <name type="scientific">Zootermopsis nevadensis</name>
    <name type="common">Dampwood termite</name>
    <dbReference type="NCBI Taxonomy" id="136037"/>
    <lineage>
        <taxon>Eukaryota</taxon>
        <taxon>Metazoa</taxon>
        <taxon>Ecdysozoa</taxon>
        <taxon>Arthropoda</taxon>
        <taxon>Hexapoda</taxon>
        <taxon>Insecta</taxon>
        <taxon>Pterygota</taxon>
        <taxon>Neoptera</taxon>
        <taxon>Polyneoptera</taxon>
        <taxon>Dictyoptera</taxon>
        <taxon>Blattodea</taxon>
        <taxon>Blattoidea</taxon>
        <taxon>Termitoidae</taxon>
        <taxon>Termopsidae</taxon>
        <taxon>Zootermopsis</taxon>
    </lineage>
</organism>
<feature type="compositionally biased region" description="Polar residues" evidence="11">
    <location>
        <begin position="448"/>
        <end position="460"/>
    </location>
</feature>
<dbReference type="EMBL" id="KK853182">
    <property type="protein sequence ID" value="KDR10170.1"/>
    <property type="molecule type" value="Genomic_DNA"/>
</dbReference>
<evidence type="ECO:0000256" key="8">
    <source>
        <dbReference type="ARBA" id="ARBA00026136"/>
    </source>
</evidence>
<dbReference type="Pfam" id="PF19718">
    <property type="entry name" value="USP47_C"/>
    <property type="match status" value="1"/>
</dbReference>
<protein>
    <recommendedName>
        <fullName evidence="8">Ubiquitin carboxyl-terminal hydrolase 47</fullName>
        <ecNumber evidence="3">3.4.19.12</ecNumber>
    </recommendedName>
    <alternativeName>
        <fullName evidence="9">Ubiquitin thioesterase 47</fullName>
    </alternativeName>
    <alternativeName>
        <fullName evidence="10">Ubiquitin-specific-processing protease 47</fullName>
    </alternativeName>
</protein>
<sequence>MTLEMEGVRGRHIEGMVCVLEEGEALCIIQDLTSATTGTKRKLLLPVSSTVQELFQEVGQIFHYDPENFELILDCTSDGQSIILNEHKEKTISAVGVNCDSGARNTFIITDMPTAPRRKVVPVSGDGEDDMLLGASASPTAAADYAHPPPAPPPPPPVVSSGDCSYAAALIKHDTGYVGLVNQAMTCYLNSLLQALYMTPEFRNALYKWEFDGTDAEAVKSIPYQLQKLFLNLQTSSKSAVETTELTRSFGWDSSEAWQQHDIQELCRVMFDALEQKFKHTDQADLIQRLYEGKMIDYVKCLECGTEKSREDTFLDIPLPVRPFGSAVAYGSVEEALRAFVQPETLDGNNQYHCEKCNKKCDAHKGLKFSKFPYLLTLHLKRFDFDYTTLHRIKLNDKVAFPEILNLNSVVACAGNRDESDGVPEESVVKCDDSSTTDSGSALDDESCQGTETVLSTQDADYQEDDEGIDMSNGPNHHENEKNRRHTMEKGPYMYELFSIMIHSGSASGGHYYAYIKEFKKGDWFCFNDQSVNRITYDDITKTYGGGPMRGYYSGAYSSSTNAYMLMYRQIDKERNCEAMSVDEFPSHIKDLLQKIQKREENERILWEKEMDMCKIKLYAHHPTQNQVVESKLCCLSNVTLQEAAELAHKKLHLEGVVPIERCRLVNYDRLQDTIECSFEGREDDSVGDILNGLRGNSKYDFLLEIRKDGAEFETYQLGGISAKVFVVDLEAEEVDGPTIVRGNILQTVAEFKVTLAKALQLDAKTLKIVLEKYRYSNEPRLLDNDEITLKFEGFYKSNKIFVASRYDDDPEKSFVISKLRKIIDRFEHIVCLRMVLPDTDKETLEKLAIPVLNLDVNHNGSGNCKLLEDSSTNEEATGADGASALGVSSPANTGSTLRDSSPQPPGDAEDEGIGATGHSDQSASEDSSLTDSDRTLVGDVPDECLAQLSSPSNSPAGSDQHNVSSPEEGNTNTYHSFTREPTAMWDDDEKETAGATTKSTAYYFRAVPYIDDDNQRMLKVLVDKRMFLGTLKKDLEPYVGVPVEYFKIYRLYSGQQEFECARFKESLGSYHDDDKLIIRLGRALKKGEHRGKVYQLLPNASEPSKFLCDWILGKGMKVGEMKKEILQEIKRKYSIDIPYDRCRLRKKSWKNPAKIYLDHQQFEDIGLFPNWEMFLQELPEPEKVTSNDQLVLFVRHWCPAELELKPLQEVVFDGSSVEELKTKLSDFSGIPIEYLEFAKGQGSFPCEVSVLILHTELDWSFQSSSLDTWPLLSLEDGQVIFYRDRREELKQPSSQDLKDIANKEGSRVNRFGSTLSAYSPRKERALKIYLDASPRRCDDVDVD</sequence>
<comment type="catalytic activity">
    <reaction evidence="1">
        <text>Thiol-dependent hydrolysis of ester, thioester, amide, peptide and isopeptide bonds formed by the C-terminal Gly of ubiquitin (a 76-residue protein attached to proteins as an intracellular targeting signal).</text>
        <dbReference type="EC" id="3.4.19.12"/>
    </reaction>
</comment>
<dbReference type="InterPro" id="IPR038765">
    <property type="entry name" value="Papain-like_cys_pep_sf"/>
</dbReference>
<name>A0A067QYY7_ZOONE</name>
<evidence type="ECO:0000313" key="13">
    <source>
        <dbReference type="EMBL" id="KDR10170.1"/>
    </source>
</evidence>
<feature type="domain" description="USP" evidence="12">
    <location>
        <begin position="178"/>
        <end position="571"/>
    </location>
</feature>
<keyword evidence="4" id="KW-0645">Protease</keyword>
<dbReference type="STRING" id="136037.A0A067QYY7"/>
<keyword evidence="14" id="KW-1185">Reference proteome</keyword>
<dbReference type="GO" id="GO:0016579">
    <property type="term" value="P:protein deubiquitination"/>
    <property type="evidence" value="ECO:0007669"/>
    <property type="project" value="InterPro"/>
</dbReference>
<evidence type="ECO:0000256" key="5">
    <source>
        <dbReference type="ARBA" id="ARBA00022786"/>
    </source>
</evidence>
<dbReference type="SUPFAM" id="SSF54001">
    <property type="entry name" value="Cysteine proteinases"/>
    <property type="match status" value="1"/>
</dbReference>
<proteinExistence type="inferred from homology"/>
<feature type="compositionally biased region" description="Polar residues" evidence="11">
    <location>
        <begin position="890"/>
        <end position="902"/>
    </location>
</feature>
<dbReference type="PANTHER" id="PTHR24006:SF702">
    <property type="entry name" value="UBIQUITIN CARBOXYL-TERMINAL HYDROLASE 47"/>
    <property type="match status" value="1"/>
</dbReference>
<dbReference type="InterPro" id="IPR045578">
    <property type="entry name" value="USP47_C"/>
</dbReference>
<dbReference type="GO" id="GO:0005829">
    <property type="term" value="C:cytosol"/>
    <property type="evidence" value="ECO:0007669"/>
    <property type="project" value="TreeGrafter"/>
</dbReference>
<evidence type="ECO:0000256" key="11">
    <source>
        <dbReference type="SAM" id="MobiDB-lite"/>
    </source>
</evidence>
<reference evidence="13 14" key="1">
    <citation type="journal article" date="2014" name="Nat. Commun.">
        <title>Molecular traces of alternative social organization in a termite genome.</title>
        <authorList>
            <person name="Terrapon N."/>
            <person name="Li C."/>
            <person name="Robertson H.M."/>
            <person name="Ji L."/>
            <person name="Meng X."/>
            <person name="Booth W."/>
            <person name="Chen Z."/>
            <person name="Childers C.P."/>
            <person name="Glastad K.M."/>
            <person name="Gokhale K."/>
            <person name="Gowin J."/>
            <person name="Gronenberg W."/>
            <person name="Hermansen R.A."/>
            <person name="Hu H."/>
            <person name="Hunt B.G."/>
            <person name="Huylmans A.K."/>
            <person name="Khalil S.M."/>
            <person name="Mitchell R.D."/>
            <person name="Munoz-Torres M.C."/>
            <person name="Mustard J.A."/>
            <person name="Pan H."/>
            <person name="Reese J.T."/>
            <person name="Scharf M.E."/>
            <person name="Sun F."/>
            <person name="Vogel H."/>
            <person name="Xiao J."/>
            <person name="Yang W."/>
            <person name="Yang Z."/>
            <person name="Yang Z."/>
            <person name="Zhou J."/>
            <person name="Zhu J."/>
            <person name="Brent C.S."/>
            <person name="Elsik C.G."/>
            <person name="Goodisman M.A."/>
            <person name="Liberles D.A."/>
            <person name="Roe R.M."/>
            <person name="Vargo E.L."/>
            <person name="Vilcinskas A."/>
            <person name="Wang J."/>
            <person name="Bornberg-Bauer E."/>
            <person name="Korb J."/>
            <person name="Zhang G."/>
            <person name="Liebig J."/>
        </authorList>
    </citation>
    <scope>NUCLEOTIDE SEQUENCE [LARGE SCALE GENOMIC DNA]</scope>
    <source>
        <tissue evidence="13">Whole organism</tissue>
    </source>
</reference>
<dbReference type="InParanoid" id="A0A067QYY7"/>
<dbReference type="InterPro" id="IPR050164">
    <property type="entry name" value="Peptidase_C19"/>
</dbReference>
<feature type="compositionally biased region" description="Polar residues" evidence="11">
    <location>
        <begin position="919"/>
        <end position="931"/>
    </location>
</feature>
<dbReference type="PANTHER" id="PTHR24006">
    <property type="entry name" value="UBIQUITIN CARBOXYL-TERMINAL HYDROLASE"/>
    <property type="match status" value="1"/>
</dbReference>
<evidence type="ECO:0000256" key="10">
    <source>
        <dbReference type="ARBA" id="ARBA00032453"/>
    </source>
</evidence>
<dbReference type="PROSITE" id="PS00972">
    <property type="entry name" value="USP_1"/>
    <property type="match status" value="1"/>
</dbReference>
<dbReference type="OMA" id="CEWIVSK"/>
<dbReference type="Gene3D" id="3.90.70.10">
    <property type="entry name" value="Cysteine proteinases"/>
    <property type="match status" value="1"/>
</dbReference>
<feature type="region of interest" description="Disordered" evidence="11">
    <location>
        <begin position="866"/>
        <end position="976"/>
    </location>
</feature>
<evidence type="ECO:0000256" key="1">
    <source>
        <dbReference type="ARBA" id="ARBA00000707"/>
    </source>
</evidence>
<dbReference type="InterPro" id="IPR018200">
    <property type="entry name" value="USP_CS"/>
</dbReference>
<evidence type="ECO:0000256" key="4">
    <source>
        <dbReference type="ARBA" id="ARBA00022670"/>
    </source>
</evidence>
<accession>A0A067QYY7</accession>
<dbReference type="PROSITE" id="PS00973">
    <property type="entry name" value="USP_2"/>
    <property type="match status" value="1"/>
</dbReference>
<keyword evidence="7" id="KW-0788">Thiol protease</keyword>
<dbReference type="InterPro" id="IPR028889">
    <property type="entry name" value="USP"/>
</dbReference>
<dbReference type="OrthoDB" id="289038at2759"/>
<dbReference type="PROSITE" id="PS50235">
    <property type="entry name" value="USP_3"/>
    <property type="match status" value="1"/>
</dbReference>
<keyword evidence="6 13" id="KW-0378">Hydrolase</keyword>
<dbReference type="InterPro" id="IPR001394">
    <property type="entry name" value="Peptidase_C19_UCH"/>
</dbReference>
<dbReference type="EC" id="3.4.19.12" evidence="3"/>
<evidence type="ECO:0000256" key="3">
    <source>
        <dbReference type="ARBA" id="ARBA00012759"/>
    </source>
</evidence>
<dbReference type="Proteomes" id="UP000027135">
    <property type="component" value="Unassembled WGS sequence"/>
</dbReference>
<dbReference type="Pfam" id="PF00443">
    <property type="entry name" value="UCH"/>
    <property type="match status" value="1"/>
</dbReference>
<feature type="compositionally biased region" description="Polar residues" evidence="11">
    <location>
        <begin position="948"/>
        <end position="976"/>
    </location>
</feature>
<evidence type="ECO:0000313" key="14">
    <source>
        <dbReference type="Proteomes" id="UP000027135"/>
    </source>
</evidence>
<dbReference type="CDD" id="cd02659">
    <property type="entry name" value="peptidase_C19C"/>
    <property type="match status" value="1"/>
</dbReference>